<feature type="domain" description="DUF1980" evidence="3">
    <location>
        <begin position="15"/>
        <end position="126"/>
    </location>
</feature>
<dbReference type="InterPro" id="IPR052955">
    <property type="entry name" value="UPF0703_membrane_permease"/>
</dbReference>
<feature type="transmembrane region" description="Helical" evidence="2">
    <location>
        <begin position="94"/>
        <end position="111"/>
    </location>
</feature>
<dbReference type="EMBL" id="JAAAMV010000004">
    <property type="protein sequence ID" value="NBD24127.1"/>
    <property type="molecule type" value="Genomic_DNA"/>
</dbReference>
<dbReference type="Pfam" id="PF21537">
    <property type="entry name" value="DUF1980_C"/>
    <property type="match status" value="1"/>
</dbReference>
<dbReference type="InterPro" id="IPR048447">
    <property type="entry name" value="DUF1980_C"/>
</dbReference>
<keyword evidence="2" id="KW-1133">Transmembrane helix</keyword>
<evidence type="ECO:0000256" key="1">
    <source>
        <dbReference type="SAM" id="MobiDB-lite"/>
    </source>
</evidence>
<evidence type="ECO:0000259" key="3">
    <source>
        <dbReference type="Pfam" id="PF09323"/>
    </source>
</evidence>
<evidence type="ECO:0000256" key="2">
    <source>
        <dbReference type="SAM" id="Phobius"/>
    </source>
</evidence>
<dbReference type="Pfam" id="PF09323">
    <property type="entry name" value="DUF1980"/>
    <property type="match status" value="1"/>
</dbReference>
<dbReference type="PANTHER" id="PTHR40047">
    <property type="entry name" value="UPF0703 PROTEIN YCGQ"/>
    <property type="match status" value="1"/>
</dbReference>
<dbReference type="NCBIfam" id="TIGR03943">
    <property type="entry name" value="TIGR03943 family putative permease subunit"/>
    <property type="match status" value="1"/>
</dbReference>
<accession>A0ABW9XNA6</accession>
<feature type="transmembrane region" description="Helical" evidence="2">
    <location>
        <begin position="44"/>
        <end position="64"/>
    </location>
</feature>
<evidence type="ECO:0000313" key="5">
    <source>
        <dbReference type="EMBL" id="NBD24127.1"/>
    </source>
</evidence>
<keyword evidence="2" id="KW-0812">Transmembrane</keyword>
<sequence length="348" mass="37596">MSTMENKRLARHYGFRGLLLGGFTVYIVHLAKSGSLQYYIAPRMMIYLKLAALGLFVLAVYFVYEALQLGFGWKDEPDDCDCDHAPSRSKWRNLVLYGLFALPLAFGFALPDKAMGSDVVAVKGMNLNAAGAVGAARTSPSPGGTTQSRADDTATNGNVTVGQPAAGQADNAPAASSAASDGASSANGADPQSEEAKLQQLFPYDEYSEDFSKLGIRLYKRDLIRVEAEGFLEVSTTLSMYMDNFQGKTIDVSGFVYREPDMKPNQFIVSRLAMTCCSADSVPYGFLVESPDAGLKDDTWVRVTGTIGRTTYGGNAILRITAGKPTKIEAPKDPYVYPYNGDIVQLAK</sequence>
<protein>
    <submittedName>
        <fullName evidence="5">TIGR03943 family protein</fullName>
    </submittedName>
</protein>
<dbReference type="PANTHER" id="PTHR40047:SF1">
    <property type="entry name" value="UPF0703 PROTEIN YCGQ"/>
    <property type="match status" value="1"/>
</dbReference>
<proteinExistence type="predicted"/>
<dbReference type="InterPro" id="IPR048493">
    <property type="entry name" value="DUF1980_N"/>
</dbReference>
<comment type="caution">
    <text evidence="5">The sequence shown here is derived from an EMBL/GenBank/DDBJ whole genome shotgun (WGS) entry which is preliminary data.</text>
</comment>
<dbReference type="RefSeq" id="WP_161742926.1">
    <property type="nucleotide sequence ID" value="NZ_JAAAMV010000004.1"/>
</dbReference>
<evidence type="ECO:0000259" key="4">
    <source>
        <dbReference type="Pfam" id="PF21537"/>
    </source>
</evidence>
<reference evidence="5 6" key="1">
    <citation type="submission" date="2020-01" db="EMBL/GenBank/DDBJ databases">
        <title>Paenibacillus soybeanensis sp. nov. isolated from the nodules of soybean (Glycine max(L.) Merr).</title>
        <authorList>
            <person name="Wang H."/>
        </authorList>
    </citation>
    <scope>NUCLEOTIDE SEQUENCE [LARGE SCALE GENOMIC DNA]</scope>
    <source>
        <strain evidence="5 6">T1</strain>
    </source>
</reference>
<dbReference type="Proteomes" id="UP000665561">
    <property type="component" value="Unassembled WGS sequence"/>
</dbReference>
<name>A0ABW9XNA6_9BACL</name>
<gene>
    <name evidence="5" type="ORF">GT019_09600</name>
</gene>
<feature type="domain" description="DUF1980" evidence="4">
    <location>
        <begin position="205"/>
        <end position="338"/>
    </location>
</feature>
<feature type="transmembrane region" description="Helical" evidence="2">
    <location>
        <begin position="12"/>
        <end position="32"/>
    </location>
</feature>
<keyword evidence="2" id="KW-0472">Membrane</keyword>
<evidence type="ECO:0000313" key="6">
    <source>
        <dbReference type="Proteomes" id="UP000665561"/>
    </source>
</evidence>
<feature type="compositionally biased region" description="Polar residues" evidence="1">
    <location>
        <begin position="138"/>
        <end position="161"/>
    </location>
</feature>
<keyword evidence="6" id="KW-1185">Reference proteome</keyword>
<feature type="compositionally biased region" description="Low complexity" evidence="1">
    <location>
        <begin position="162"/>
        <end position="189"/>
    </location>
</feature>
<organism evidence="5 6">
    <name type="scientific">Paenibacillus glycinis</name>
    <dbReference type="NCBI Taxonomy" id="2697035"/>
    <lineage>
        <taxon>Bacteria</taxon>
        <taxon>Bacillati</taxon>
        <taxon>Bacillota</taxon>
        <taxon>Bacilli</taxon>
        <taxon>Bacillales</taxon>
        <taxon>Paenibacillaceae</taxon>
        <taxon>Paenibacillus</taxon>
    </lineage>
</organism>
<dbReference type="InterPro" id="IPR015402">
    <property type="entry name" value="DUF1980"/>
</dbReference>
<feature type="region of interest" description="Disordered" evidence="1">
    <location>
        <begin position="134"/>
        <end position="195"/>
    </location>
</feature>